<comment type="caution">
    <text evidence="1">The sequence shown here is derived from an EMBL/GenBank/DDBJ whole genome shotgun (WGS) entry which is preliminary data.</text>
</comment>
<reference evidence="1 2" key="1">
    <citation type="submission" date="2020-07" db="EMBL/GenBank/DDBJ databases">
        <authorList>
            <person name="Feng X."/>
        </authorList>
    </citation>
    <scope>NUCLEOTIDE SEQUENCE [LARGE SCALE GENOMIC DNA]</scope>
    <source>
        <strain evidence="1 2">JCM14086</strain>
    </source>
</reference>
<evidence type="ECO:0008006" key="3">
    <source>
        <dbReference type="Google" id="ProtNLM"/>
    </source>
</evidence>
<dbReference type="RefSeq" id="WP_185693190.1">
    <property type="nucleotide sequence ID" value="NZ_JACHVA010000096.1"/>
</dbReference>
<accession>A0A7X1AYV7</accession>
<organism evidence="1 2">
    <name type="scientific">Puniceicoccus vermicola</name>
    <dbReference type="NCBI Taxonomy" id="388746"/>
    <lineage>
        <taxon>Bacteria</taxon>
        <taxon>Pseudomonadati</taxon>
        <taxon>Verrucomicrobiota</taxon>
        <taxon>Opitutia</taxon>
        <taxon>Puniceicoccales</taxon>
        <taxon>Puniceicoccaceae</taxon>
        <taxon>Puniceicoccus</taxon>
    </lineage>
</organism>
<gene>
    <name evidence="1" type="ORF">H5P30_12065</name>
</gene>
<protein>
    <recommendedName>
        <fullName evidence="3">Antitoxin</fullName>
    </recommendedName>
</protein>
<dbReference type="EMBL" id="JACHVA010000096">
    <property type="protein sequence ID" value="MBC2602513.1"/>
    <property type="molecule type" value="Genomic_DNA"/>
</dbReference>
<dbReference type="AlphaFoldDB" id="A0A7X1AYV7"/>
<evidence type="ECO:0000313" key="2">
    <source>
        <dbReference type="Proteomes" id="UP000525652"/>
    </source>
</evidence>
<keyword evidence="2" id="KW-1185">Reference proteome</keyword>
<dbReference type="Proteomes" id="UP000525652">
    <property type="component" value="Unassembled WGS sequence"/>
</dbReference>
<sequence>MDYMAVSELKHSKNLWSRLESSREVVLTRDGKPGALMVSVSSENLEEIVVAVRRALFSQAVSKARTRAEADPVSDADIEREIRAARS</sequence>
<name>A0A7X1AYV7_9BACT</name>
<evidence type="ECO:0000313" key="1">
    <source>
        <dbReference type="EMBL" id="MBC2602513.1"/>
    </source>
</evidence>
<proteinExistence type="predicted"/>